<sequence length="366" mass="41890">MLDDSCNLLWESFNLKLFVVLFEKLTMKKSILLTLLVISALFKAQKNQFIELKSGIKDKSHIAQSLTLLDKREDKFIGIVSHRKEPYEIKFEKDDLEKLFSDWFSENNKDKGNTPYFLILEYLKVSDIPTERTLTGHLEMRISTFLKRKDHYYFLKKSMISKDYPQKDHAYITRVIAARISSEIANIVKDSYSEQGLDIAVSESDLSNYEKIISEQLPVYSQPLIDGVYKDYKSFAEQKPDKELTIRKNKDGVIKGVKRLDGYDNLSKDVFAIVDNGIAYKKTPVNIIEMEKGSDGYFITASEEEIFPQSNTAVYAGVGGAIGGLVVSVIDVAATKIRKQNAKYYRVEIDRLTGEYILPENFGKSR</sequence>
<evidence type="ECO:0000256" key="1">
    <source>
        <dbReference type="SAM" id="Phobius"/>
    </source>
</evidence>
<evidence type="ECO:0000313" key="3">
    <source>
        <dbReference type="Proteomes" id="UP000184236"/>
    </source>
</evidence>
<dbReference type="Proteomes" id="UP000184236">
    <property type="component" value="Unassembled WGS sequence"/>
</dbReference>
<protein>
    <submittedName>
        <fullName evidence="2">Uncharacterized protein</fullName>
    </submittedName>
</protein>
<evidence type="ECO:0000313" key="2">
    <source>
        <dbReference type="EMBL" id="SHF06697.1"/>
    </source>
</evidence>
<keyword evidence="1" id="KW-0472">Membrane</keyword>
<feature type="transmembrane region" description="Helical" evidence="1">
    <location>
        <begin position="313"/>
        <end position="334"/>
    </location>
</feature>
<dbReference type="AlphaFoldDB" id="A0A1M4YM31"/>
<keyword evidence="1" id="KW-0812">Transmembrane</keyword>
<proteinExistence type="predicted"/>
<name>A0A1M4YM31_9FLAO</name>
<reference evidence="3" key="1">
    <citation type="submission" date="2016-11" db="EMBL/GenBank/DDBJ databases">
        <authorList>
            <person name="Varghese N."/>
            <person name="Submissions S."/>
        </authorList>
    </citation>
    <scope>NUCLEOTIDE SEQUENCE [LARGE SCALE GENOMIC DNA]</scope>
    <source>
        <strain evidence="3">DSM 26898</strain>
    </source>
</reference>
<keyword evidence="3" id="KW-1185">Reference proteome</keyword>
<keyword evidence="1" id="KW-1133">Transmembrane helix</keyword>
<dbReference type="STRING" id="1302685.SAMN05444408_108104"/>
<gene>
    <name evidence="2" type="ORF">SAMN05444408_108104</name>
</gene>
<accession>A0A1M4YM31</accession>
<dbReference type="EMBL" id="FQVO01000008">
    <property type="protein sequence ID" value="SHF06697.1"/>
    <property type="molecule type" value="Genomic_DNA"/>
</dbReference>
<organism evidence="2 3">
    <name type="scientific">Chryseobacterium takakiae</name>
    <dbReference type="NCBI Taxonomy" id="1302685"/>
    <lineage>
        <taxon>Bacteria</taxon>
        <taxon>Pseudomonadati</taxon>
        <taxon>Bacteroidota</taxon>
        <taxon>Flavobacteriia</taxon>
        <taxon>Flavobacteriales</taxon>
        <taxon>Weeksellaceae</taxon>
        <taxon>Chryseobacterium group</taxon>
        <taxon>Chryseobacterium</taxon>
    </lineage>
</organism>